<comment type="caution">
    <text evidence="1">The sequence shown here is derived from an EMBL/GenBank/DDBJ whole genome shotgun (WGS) entry which is preliminary data.</text>
</comment>
<gene>
    <name evidence="1" type="ORF">ASZ90_003851</name>
</gene>
<dbReference type="Gene3D" id="2.40.160.130">
    <property type="entry name" value="Capsule assembly protein Wzi"/>
    <property type="match status" value="1"/>
</dbReference>
<sequence length="555" mass="64960">MKKIILFLFFVIYVSAQVENVPLDHGVYTFLKEMEVKKIIYGINEDIPNLKYGEVKNFLKQIESRQIELSNTEKKLFEKYRIEFYTDEMNDENTWNLFGSSPNIFTSPFSLFDDRQKYLYNYQDGDNNLFIEMMGTFNYGHRVQPSTNNSELYDIGFRFRGTLFSNLGYNFTIVKGGVSGNKDFSVILDPRLNYNFKFIEDIENIINYDFVEGYLQYNTQPTENIDITVQLGREKITLGYGYNSKLSFSGDHPTMDFFKFNIKYGIVNFTSIHASTVGDFDFDRSKLYTKYIAMNRLKLSFPDFMDFGIGEMIVYSDRGIDLAYFNPLLFYKFAEMSLQDRDNGLLFLDAKTNFWRNLEFHGTFFLDENLLGHLQHLSRFSNKTAYQLGAMWYQPLGLRDLSLFVEYTKIRPYTYSHTNNKNTFTAFDQILGHRIGPNADEIFIKAAYNLNEWIRPSISYSYIRAGNNIVSENGTLIRNVGGDVFQPYRDDVDPMDAPFLDGNRVNTTEIIANLKIEPFRDIIFDLSYNYIFGDHVTENFTENLSYAQLIMKLQF</sequence>
<accession>A0A0W8FZV8</accession>
<dbReference type="AlphaFoldDB" id="A0A0W8FZV8"/>
<proteinExistence type="predicted"/>
<evidence type="ECO:0008006" key="2">
    <source>
        <dbReference type="Google" id="ProtNLM"/>
    </source>
</evidence>
<dbReference type="EMBL" id="LNQE01000486">
    <property type="protein sequence ID" value="KUG26313.1"/>
    <property type="molecule type" value="Genomic_DNA"/>
</dbReference>
<organism evidence="1">
    <name type="scientific">hydrocarbon metagenome</name>
    <dbReference type="NCBI Taxonomy" id="938273"/>
    <lineage>
        <taxon>unclassified sequences</taxon>
        <taxon>metagenomes</taxon>
        <taxon>ecological metagenomes</taxon>
    </lineage>
</organism>
<protein>
    <recommendedName>
        <fullName evidence="2">Capsule assembly Wzi family protein</fullName>
    </recommendedName>
</protein>
<dbReference type="InterPro" id="IPR038636">
    <property type="entry name" value="Wzi_sf"/>
</dbReference>
<name>A0A0W8FZV8_9ZZZZ</name>
<reference evidence="1" key="1">
    <citation type="journal article" date="2015" name="Proc. Natl. Acad. Sci. U.S.A.">
        <title>Networks of energetic and metabolic interactions define dynamics in microbial communities.</title>
        <authorList>
            <person name="Embree M."/>
            <person name="Liu J.K."/>
            <person name="Al-Bassam M.M."/>
            <person name="Zengler K."/>
        </authorList>
    </citation>
    <scope>NUCLEOTIDE SEQUENCE</scope>
</reference>
<evidence type="ECO:0000313" key="1">
    <source>
        <dbReference type="EMBL" id="KUG26313.1"/>
    </source>
</evidence>